<sequence>MTDVWRRKTYYRPRVLIDTARVLDPQTPDSLLCITGAQLEMLRNLTQYLHRRSSFADERHDGYYIAPDNDEWDEIEAITAELEETLMGCEDITT</sequence>
<dbReference type="EMBL" id="BART01000255">
    <property type="protein sequence ID" value="GAG68916.1"/>
    <property type="molecule type" value="Genomic_DNA"/>
</dbReference>
<proteinExistence type="predicted"/>
<comment type="caution">
    <text evidence="1">The sequence shown here is derived from an EMBL/GenBank/DDBJ whole genome shotgun (WGS) entry which is preliminary data.</text>
</comment>
<name>X1BAB8_9ZZZZ</name>
<reference evidence="1" key="1">
    <citation type="journal article" date="2014" name="Front. Microbiol.">
        <title>High frequency of phylogenetically diverse reductive dehalogenase-homologous genes in deep subseafloor sedimentary metagenomes.</title>
        <authorList>
            <person name="Kawai M."/>
            <person name="Futagami T."/>
            <person name="Toyoda A."/>
            <person name="Takaki Y."/>
            <person name="Nishi S."/>
            <person name="Hori S."/>
            <person name="Arai W."/>
            <person name="Tsubouchi T."/>
            <person name="Morono Y."/>
            <person name="Uchiyama I."/>
            <person name="Ito T."/>
            <person name="Fujiyama A."/>
            <person name="Inagaki F."/>
            <person name="Takami H."/>
        </authorList>
    </citation>
    <scope>NUCLEOTIDE SEQUENCE</scope>
    <source>
        <strain evidence="1">Expedition CK06-06</strain>
    </source>
</reference>
<accession>X1BAB8</accession>
<protein>
    <submittedName>
        <fullName evidence="1">Uncharacterized protein</fullName>
    </submittedName>
</protein>
<organism evidence="1">
    <name type="scientific">marine sediment metagenome</name>
    <dbReference type="NCBI Taxonomy" id="412755"/>
    <lineage>
        <taxon>unclassified sequences</taxon>
        <taxon>metagenomes</taxon>
        <taxon>ecological metagenomes</taxon>
    </lineage>
</organism>
<evidence type="ECO:0000313" key="1">
    <source>
        <dbReference type="EMBL" id="GAG68916.1"/>
    </source>
</evidence>
<dbReference type="AlphaFoldDB" id="X1BAB8"/>
<feature type="non-terminal residue" evidence="1">
    <location>
        <position position="94"/>
    </location>
</feature>
<gene>
    <name evidence="1" type="ORF">S01H4_01412</name>
</gene>